<proteinExistence type="predicted"/>
<dbReference type="SMART" id="SM00345">
    <property type="entry name" value="HTH_GNTR"/>
    <property type="match status" value="2"/>
</dbReference>
<evidence type="ECO:0000313" key="5">
    <source>
        <dbReference type="EMBL" id="XBO71185.1"/>
    </source>
</evidence>
<dbReference type="GO" id="GO:0003677">
    <property type="term" value="F:DNA binding"/>
    <property type="evidence" value="ECO:0007669"/>
    <property type="project" value="UniProtKB-KW"/>
</dbReference>
<dbReference type="Gene3D" id="1.20.120.530">
    <property type="entry name" value="GntR ligand-binding domain-like"/>
    <property type="match status" value="1"/>
</dbReference>
<dbReference type="RefSeq" id="WP_348827371.1">
    <property type="nucleotide sequence ID" value="NZ_CP098827.1"/>
</dbReference>
<dbReference type="SUPFAM" id="SSF48008">
    <property type="entry name" value="GntR ligand-binding domain-like"/>
    <property type="match status" value="1"/>
</dbReference>
<dbReference type="InterPro" id="IPR000524">
    <property type="entry name" value="Tscrpt_reg_HTH_GntR"/>
</dbReference>
<evidence type="ECO:0000256" key="2">
    <source>
        <dbReference type="ARBA" id="ARBA00023125"/>
    </source>
</evidence>
<dbReference type="InterPro" id="IPR036390">
    <property type="entry name" value="WH_DNA-bd_sf"/>
</dbReference>
<dbReference type="Pfam" id="PF00392">
    <property type="entry name" value="GntR"/>
    <property type="match status" value="1"/>
</dbReference>
<keyword evidence="3" id="KW-0804">Transcription</keyword>
<gene>
    <name evidence="5" type="ORF">NFG58_00240</name>
</gene>
<dbReference type="Gene3D" id="1.10.10.10">
    <property type="entry name" value="Winged helix-like DNA-binding domain superfamily/Winged helix DNA-binding domain"/>
    <property type="match status" value="2"/>
</dbReference>
<dbReference type="SUPFAM" id="SSF46785">
    <property type="entry name" value="Winged helix' DNA-binding domain"/>
    <property type="match status" value="2"/>
</dbReference>
<evidence type="ECO:0000256" key="1">
    <source>
        <dbReference type="ARBA" id="ARBA00023015"/>
    </source>
</evidence>
<keyword evidence="2" id="KW-0238">DNA-binding</keyword>
<dbReference type="InterPro" id="IPR011711">
    <property type="entry name" value="GntR_C"/>
</dbReference>
<dbReference type="Pfam" id="PF07729">
    <property type="entry name" value="FCD"/>
    <property type="match status" value="1"/>
</dbReference>
<feature type="domain" description="HTH gntR-type" evidence="4">
    <location>
        <begin position="30"/>
        <end position="97"/>
    </location>
</feature>
<accession>A0AAU7KIH5</accession>
<dbReference type="PANTHER" id="PTHR43537:SF5">
    <property type="entry name" value="UXU OPERON TRANSCRIPTIONAL REGULATOR"/>
    <property type="match status" value="1"/>
</dbReference>
<dbReference type="PROSITE" id="PS50949">
    <property type="entry name" value="HTH_GNTR"/>
    <property type="match status" value="1"/>
</dbReference>
<sequence length="352" mass="40670">MASFKRKAGKPPQQKLKRIVATRYWRVEMGTLKDQLYHILTESMESGSLETGLVLLESNISELFKISRSPVRQTLERLHNEGKISRFDGRGYLVGSQPSDVIRRQLTEKDFAQSSGKMAVRRTDSWRKFAEEIERDIVLCSMLGRMELNELKLAKFLDVSRTTTQKILLHLQSLGVVENNKYSSWTVVPLDDDRLHQLYEARQQLEPFMIAQATEKLPSADIKRYIDRLDSAENQYPNIRGELLDELENDLHQHAMIAGGNDEIVTMLQRTRPILLISKHLLGSKIDFPQSDPFFDEHREVFSLMLSRKPTQARHSLFKHLTASESKVQHRLEQFRDSPEVDIPEYLRSPGG</sequence>
<dbReference type="PANTHER" id="PTHR43537">
    <property type="entry name" value="TRANSCRIPTIONAL REGULATOR, GNTR FAMILY"/>
    <property type="match status" value="1"/>
</dbReference>
<dbReference type="SMART" id="SM00895">
    <property type="entry name" value="FCD"/>
    <property type="match status" value="1"/>
</dbReference>
<protein>
    <submittedName>
        <fullName evidence="5">GntR family transcriptional regulator</fullName>
    </submittedName>
</protein>
<dbReference type="InterPro" id="IPR008920">
    <property type="entry name" value="TF_FadR/GntR_C"/>
</dbReference>
<dbReference type="InterPro" id="IPR036388">
    <property type="entry name" value="WH-like_DNA-bd_sf"/>
</dbReference>
<dbReference type="AlphaFoldDB" id="A0AAU7KIH5"/>
<dbReference type="GO" id="GO:0003700">
    <property type="term" value="F:DNA-binding transcription factor activity"/>
    <property type="evidence" value="ECO:0007669"/>
    <property type="project" value="InterPro"/>
</dbReference>
<keyword evidence="1" id="KW-0805">Transcription regulation</keyword>
<name>A0AAU7KIH5_9GAMM</name>
<evidence type="ECO:0000259" key="4">
    <source>
        <dbReference type="PROSITE" id="PS50949"/>
    </source>
</evidence>
<reference evidence="5" key="1">
    <citation type="submission" date="2022-06" db="EMBL/GenBank/DDBJ databases">
        <title>A novel DMS-producing enzyme.</title>
        <authorList>
            <person name="Zhang Y."/>
        </authorList>
    </citation>
    <scope>NUCLEOTIDE SEQUENCE</scope>
    <source>
        <strain evidence="5">RT37</strain>
    </source>
</reference>
<evidence type="ECO:0000256" key="3">
    <source>
        <dbReference type="ARBA" id="ARBA00023163"/>
    </source>
</evidence>
<organism evidence="5">
    <name type="scientific">Halomonas sp. RT37</name>
    <dbReference type="NCBI Taxonomy" id="2950872"/>
    <lineage>
        <taxon>Bacteria</taxon>
        <taxon>Pseudomonadati</taxon>
        <taxon>Pseudomonadota</taxon>
        <taxon>Gammaproteobacteria</taxon>
        <taxon>Oceanospirillales</taxon>
        <taxon>Halomonadaceae</taxon>
        <taxon>Halomonas</taxon>
    </lineage>
</organism>
<dbReference type="EMBL" id="CP098827">
    <property type="protein sequence ID" value="XBO71185.1"/>
    <property type="molecule type" value="Genomic_DNA"/>
</dbReference>